<organism evidence="1 2">
    <name type="scientific">Nonomuraea glycinis</name>
    <dbReference type="NCBI Taxonomy" id="2047744"/>
    <lineage>
        <taxon>Bacteria</taxon>
        <taxon>Bacillati</taxon>
        <taxon>Actinomycetota</taxon>
        <taxon>Actinomycetes</taxon>
        <taxon>Streptosporangiales</taxon>
        <taxon>Streptosporangiaceae</taxon>
        <taxon>Nonomuraea</taxon>
    </lineage>
</organism>
<reference evidence="1" key="2">
    <citation type="submission" date="2020-09" db="EMBL/GenBank/DDBJ databases">
        <authorList>
            <person name="Sun Q."/>
            <person name="Zhou Y."/>
        </authorList>
    </citation>
    <scope>NUCLEOTIDE SEQUENCE</scope>
    <source>
        <strain evidence="1">CGMCC 4.7430</strain>
    </source>
</reference>
<dbReference type="PROSITE" id="PS51257">
    <property type="entry name" value="PROKAR_LIPOPROTEIN"/>
    <property type="match status" value="1"/>
</dbReference>
<evidence type="ECO:0000313" key="1">
    <source>
        <dbReference type="EMBL" id="GGP00987.1"/>
    </source>
</evidence>
<dbReference type="AlphaFoldDB" id="A0A917ZYG6"/>
<protein>
    <recommendedName>
        <fullName evidence="3">Lipoprotein</fullName>
    </recommendedName>
</protein>
<sequence length="135" mass="15202">MSLPRFRTFSIAVVIAFSILVLTACTAKWEEVHLASLSADERTLTVDLVLRPPNAEGEFCQRVTNTEVSETPSQVIIGIQVDDNCRSWPWENEYHQDIGKLYPVKLELQAPLAGRDLINKGTRQRVNITRPADNP</sequence>
<dbReference type="Proteomes" id="UP000660745">
    <property type="component" value="Unassembled WGS sequence"/>
</dbReference>
<gene>
    <name evidence="1" type="ORF">GCM10012278_03050</name>
</gene>
<comment type="caution">
    <text evidence="1">The sequence shown here is derived from an EMBL/GenBank/DDBJ whole genome shotgun (WGS) entry which is preliminary data.</text>
</comment>
<keyword evidence="2" id="KW-1185">Reference proteome</keyword>
<name>A0A917ZYG6_9ACTN</name>
<accession>A0A917ZYG6</accession>
<evidence type="ECO:0008006" key="3">
    <source>
        <dbReference type="Google" id="ProtNLM"/>
    </source>
</evidence>
<evidence type="ECO:0000313" key="2">
    <source>
        <dbReference type="Proteomes" id="UP000660745"/>
    </source>
</evidence>
<reference evidence="1" key="1">
    <citation type="journal article" date="2014" name="Int. J. Syst. Evol. Microbiol.">
        <title>Complete genome sequence of Corynebacterium casei LMG S-19264T (=DSM 44701T), isolated from a smear-ripened cheese.</title>
        <authorList>
            <consortium name="US DOE Joint Genome Institute (JGI-PGF)"/>
            <person name="Walter F."/>
            <person name="Albersmeier A."/>
            <person name="Kalinowski J."/>
            <person name="Ruckert C."/>
        </authorList>
    </citation>
    <scope>NUCLEOTIDE SEQUENCE</scope>
    <source>
        <strain evidence="1">CGMCC 4.7430</strain>
    </source>
</reference>
<dbReference type="EMBL" id="BMNK01000001">
    <property type="protein sequence ID" value="GGP00987.1"/>
    <property type="molecule type" value="Genomic_DNA"/>
</dbReference>
<proteinExistence type="predicted"/>